<dbReference type="OrthoDB" id="668969at2"/>
<organism evidence="2 3">
    <name type="scientific">Lacibacter luteus</name>
    <dbReference type="NCBI Taxonomy" id="2508719"/>
    <lineage>
        <taxon>Bacteria</taxon>
        <taxon>Pseudomonadati</taxon>
        <taxon>Bacteroidota</taxon>
        <taxon>Chitinophagia</taxon>
        <taxon>Chitinophagales</taxon>
        <taxon>Chitinophagaceae</taxon>
        <taxon>Lacibacter</taxon>
    </lineage>
</organism>
<dbReference type="InterPro" id="IPR011335">
    <property type="entry name" value="Restrct_endonuc-II-like"/>
</dbReference>
<keyword evidence="2" id="KW-0378">Hydrolase</keyword>
<dbReference type="GO" id="GO:0004519">
    <property type="term" value="F:endonuclease activity"/>
    <property type="evidence" value="ECO:0007669"/>
    <property type="project" value="UniProtKB-KW"/>
</dbReference>
<dbReference type="Proteomes" id="UP000290204">
    <property type="component" value="Unassembled WGS sequence"/>
</dbReference>
<evidence type="ECO:0000313" key="3">
    <source>
        <dbReference type="Proteomes" id="UP000290204"/>
    </source>
</evidence>
<dbReference type="InterPro" id="IPR012296">
    <property type="entry name" value="Nuclease_put_TT1808"/>
</dbReference>
<dbReference type="Pfam" id="PF05685">
    <property type="entry name" value="Uma2"/>
    <property type="match status" value="1"/>
</dbReference>
<evidence type="ECO:0000313" key="2">
    <source>
        <dbReference type="EMBL" id="RXK58131.1"/>
    </source>
</evidence>
<protein>
    <submittedName>
        <fullName evidence="2">Uma2 family endonuclease</fullName>
    </submittedName>
</protein>
<keyword evidence="3" id="KW-1185">Reference proteome</keyword>
<dbReference type="Gene3D" id="3.90.1570.10">
    <property type="entry name" value="tt1808, chain A"/>
    <property type="match status" value="1"/>
</dbReference>
<reference evidence="2 3" key="1">
    <citation type="submission" date="2019-01" db="EMBL/GenBank/DDBJ databases">
        <title>Lacibacter sp. strain TTM-7.</title>
        <authorList>
            <person name="Chen W.-M."/>
        </authorList>
    </citation>
    <scope>NUCLEOTIDE SEQUENCE [LARGE SCALE GENOMIC DNA]</scope>
    <source>
        <strain evidence="2 3">TTM-7</strain>
    </source>
</reference>
<dbReference type="AlphaFoldDB" id="A0A4Q1CED4"/>
<dbReference type="PANTHER" id="PTHR36558:SF1">
    <property type="entry name" value="RESTRICTION ENDONUCLEASE DOMAIN-CONTAINING PROTEIN-RELATED"/>
    <property type="match status" value="1"/>
</dbReference>
<keyword evidence="2" id="KW-0540">Nuclease</keyword>
<sequence>MDNLVKEPAPKYNFISPKEYLEMERASDEKHEYFDGQVYNMSGASLKHIKIAVNLTIQIGKFLEDKECNVLAENMRTTNADRSSYMYPDVIIVCGKEELEDDKFDTLLNPAVIFEILSPSTQNVDKGRKLLYYQLIPSLKEYFMIDTIKQRIYIVKKQPDGKWVYNTPVEGDKSILIETIQFNLPLSAIYKGTGI</sequence>
<dbReference type="CDD" id="cd06260">
    <property type="entry name" value="DUF820-like"/>
    <property type="match status" value="1"/>
</dbReference>
<evidence type="ECO:0000259" key="1">
    <source>
        <dbReference type="Pfam" id="PF05685"/>
    </source>
</evidence>
<dbReference type="InterPro" id="IPR008538">
    <property type="entry name" value="Uma2"/>
</dbReference>
<accession>A0A4Q1CED4</accession>
<feature type="domain" description="Putative restriction endonuclease" evidence="1">
    <location>
        <begin position="18"/>
        <end position="183"/>
    </location>
</feature>
<gene>
    <name evidence="2" type="ORF">ESA94_19155</name>
</gene>
<proteinExistence type="predicted"/>
<dbReference type="EMBL" id="SDHW01000007">
    <property type="protein sequence ID" value="RXK58131.1"/>
    <property type="molecule type" value="Genomic_DNA"/>
</dbReference>
<dbReference type="RefSeq" id="WP_129132560.1">
    <property type="nucleotide sequence ID" value="NZ_SDHW01000007.1"/>
</dbReference>
<dbReference type="PANTHER" id="PTHR36558">
    <property type="entry name" value="GLR1098 PROTEIN"/>
    <property type="match status" value="1"/>
</dbReference>
<keyword evidence="2" id="KW-0255">Endonuclease</keyword>
<comment type="caution">
    <text evidence="2">The sequence shown here is derived from an EMBL/GenBank/DDBJ whole genome shotgun (WGS) entry which is preliminary data.</text>
</comment>
<dbReference type="SUPFAM" id="SSF52980">
    <property type="entry name" value="Restriction endonuclease-like"/>
    <property type="match status" value="1"/>
</dbReference>
<name>A0A4Q1CED4_9BACT</name>